<accession>A0A9D1CH67</accession>
<dbReference type="Proteomes" id="UP000886879">
    <property type="component" value="Unassembled WGS sequence"/>
</dbReference>
<comment type="caution">
    <text evidence="1">The sequence shown here is derived from an EMBL/GenBank/DDBJ whole genome shotgun (WGS) entry which is preliminary data.</text>
</comment>
<sequence>MSGTYSADLAVVEPVGDKQQRHDFLEHAIAFTLEKEELPYRVQWPQQTWGSVRLPVMRVEHGA</sequence>
<organism evidence="1 2">
    <name type="scientific">Candidatus Enterenecus faecium</name>
    <dbReference type="NCBI Taxonomy" id="2840780"/>
    <lineage>
        <taxon>Bacteria</taxon>
        <taxon>Bacillati</taxon>
        <taxon>Bacillota</taxon>
        <taxon>Clostridia</taxon>
        <taxon>Eubacteriales</taxon>
        <taxon>Candidatus Enterenecus</taxon>
    </lineage>
</organism>
<protein>
    <submittedName>
        <fullName evidence="1">Uncharacterized protein</fullName>
    </submittedName>
</protein>
<gene>
    <name evidence="1" type="ORF">IAD31_05300</name>
</gene>
<evidence type="ECO:0000313" key="2">
    <source>
        <dbReference type="Proteomes" id="UP000886879"/>
    </source>
</evidence>
<reference evidence="1" key="2">
    <citation type="journal article" date="2021" name="PeerJ">
        <title>Extensive microbial diversity within the chicken gut microbiome revealed by metagenomics and culture.</title>
        <authorList>
            <person name="Gilroy R."/>
            <person name="Ravi A."/>
            <person name="Getino M."/>
            <person name="Pursley I."/>
            <person name="Horton D.L."/>
            <person name="Alikhan N.F."/>
            <person name="Baker D."/>
            <person name="Gharbi K."/>
            <person name="Hall N."/>
            <person name="Watson M."/>
            <person name="Adriaenssens E.M."/>
            <person name="Foster-Nyarko E."/>
            <person name="Jarju S."/>
            <person name="Secka A."/>
            <person name="Antonio M."/>
            <person name="Oren A."/>
            <person name="Chaudhuri R.R."/>
            <person name="La Ragione R."/>
            <person name="Hildebrand F."/>
            <person name="Pallen M.J."/>
        </authorList>
    </citation>
    <scope>NUCLEOTIDE SEQUENCE</scope>
    <source>
        <strain evidence="1">ChiGjej2B2-12916</strain>
    </source>
</reference>
<proteinExistence type="predicted"/>
<dbReference type="EMBL" id="DVFO01000048">
    <property type="protein sequence ID" value="HIQ60993.1"/>
    <property type="molecule type" value="Genomic_DNA"/>
</dbReference>
<evidence type="ECO:0000313" key="1">
    <source>
        <dbReference type="EMBL" id="HIQ60993.1"/>
    </source>
</evidence>
<reference evidence="1" key="1">
    <citation type="submission" date="2020-10" db="EMBL/GenBank/DDBJ databases">
        <authorList>
            <person name="Gilroy R."/>
        </authorList>
    </citation>
    <scope>NUCLEOTIDE SEQUENCE</scope>
    <source>
        <strain evidence="1">ChiGjej2B2-12916</strain>
    </source>
</reference>
<name>A0A9D1CH67_9FIRM</name>
<dbReference type="AlphaFoldDB" id="A0A9D1CH67"/>